<evidence type="ECO:0000259" key="4">
    <source>
        <dbReference type="Pfam" id="PF00496"/>
    </source>
</evidence>
<accession>E1IH49</accession>
<dbReference type="Proteomes" id="UP000054010">
    <property type="component" value="Unassembled WGS sequence"/>
</dbReference>
<dbReference type="InterPro" id="IPR039424">
    <property type="entry name" value="SBP_5"/>
</dbReference>
<dbReference type="InterPro" id="IPR000914">
    <property type="entry name" value="SBP_5_dom"/>
</dbReference>
<dbReference type="GO" id="GO:1904680">
    <property type="term" value="F:peptide transmembrane transporter activity"/>
    <property type="evidence" value="ECO:0007669"/>
    <property type="project" value="TreeGrafter"/>
</dbReference>
<sequence length="580" mass="63462">MGYNGRMSFLPTRSLFWMSLALALLFALALAACTAGTGPLPLPTDPSAVTEPSAVPPTATALPRGGRLTLRLADDLPDLRPWQPRSRGEEQMISLLYSGLLHLDDQMRPVPDLAERWETTPDGRTITFTLRSGLTWHDGVPIDSSDVLFTLEQLRTLPVTSTALLADLHVIEAVTTPTSDTIALQLNARYAPIFAALTVPILPRHILENQDLATVNFWEVPVGSGPFQFAERQAGQGFVLTRFEGFHRGAPLLDQVAFVVAPDPTVALQALRDGQLLLAELPWSVQRNLAEVTGLQLGSYPENGFYFLGFNLREGHPFADLAVRQALAKVLDLPRLVEAATKGQGIPISSSALPGSWADLTPPPPQAADLDSARALLDAAGWVLPPDATIRQRNGVALSGSLFVRGDDERRLVAARRIAEVAASIGVQITVEPADFATVILSKYATPYSFDLLLGSWSNGMADPDFADTAYYDPDDFALFHSSQLNQGEVDSRATRNFVGFADAVYDNQAQAARQLYNLDERIAALRQAQERVAEQLPYLFLWADRMPVALNDRVTTLDGPVNLSSPLYMWNIERWYLTP</sequence>
<gene>
    <name evidence="5" type="ORF">OSCT_2650</name>
</gene>
<keyword evidence="2" id="KW-0813">Transport</keyword>
<evidence type="ECO:0000256" key="1">
    <source>
        <dbReference type="ARBA" id="ARBA00005695"/>
    </source>
</evidence>
<evidence type="ECO:0000313" key="6">
    <source>
        <dbReference type="Proteomes" id="UP000054010"/>
    </source>
</evidence>
<dbReference type="AlphaFoldDB" id="E1IH49"/>
<dbReference type="Pfam" id="PF00496">
    <property type="entry name" value="SBP_bac_5"/>
    <property type="match status" value="1"/>
</dbReference>
<dbReference type="GO" id="GO:0015833">
    <property type="term" value="P:peptide transport"/>
    <property type="evidence" value="ECO:0007669"/>
    <property type="project" value="TreeGrafter"/>
</dbReference>
<evidence type="ECO:0000256" key="2">
    <source>
        <dbReference type="ARBA" id="ARBA00022448"/>
    </source>
</evidence>
<evidence type="ECO:0000313" key="5">
    <source>
        <dbReference type="EMBL" id="EFO79524.1"/>
    </source>
</evidence>
<evidence type="ECO:0000256" key="3">
    <source>
        <dbReference type="ARBA" id="ARBA00022729"/>
    </source>
</evidence>
<dbReference type="PANTHER" id="PTHR30290:SF9">
    <property type="entry name" value="OLIGOPEPTIDE-BINDING PROTEIN APPA"/>
    <property type="match status" value="1"/>
</dbReference>
<dbReference type="GO" id="GO:0042597">
    <property type="term" value="C:periplasmic space"/>
    <property type="evidence" value="ECO:0007669"/>
    <property type="project" value="UniProtKB-ARBA"/>
</dbReference>
<protein>
    <submittedName>
        <fullName evidence="5">Extracellular solute-binding protein</fullName>
    </submittedName>
</protein>
<dbReference type="HOGENOM" id="CLU_017028_8_6_0"/>
<dbReference type="InterPro" id="IPR030678">
    <property type="entry name" value="Peptide/Ni-bd"/>
</dbReference>
<keyword evidence="3" id="KW-0732">Signal</keyword>
<dbReference type="GO" id="GO:0043190">
    <property type="term" value="C:ATP-binding cassette (ABC) transporter complex"/>
    <property type="evidence" value="ECO:0007669"/>
    <property type="project" value="InterPro"/>
</dbReference>
<dbReference type="CDD" id="cd08513">
    <property type="entry name" value="PBP2_thermophilic_Hb8_like"/>
    <property type="match status" value="1"/>
</dbReference>
<feature type="domain" description="Solute-binding protein family 5" evidence="4">
    <location>
        <begin position="109"/>
        <end position="472"/>
    </location>
</feature>
<dbReference type="EMBL" id="ADVR01000112">
    <property type="protein sequence ID" value="EFO79524.1"/>
    <property type="molecule type" value="Genomic_DNA"/>
</dbReference>
<organism evidence="5 6">
    <name type="scientific">Oscillochloris trichoides DG-6</name>
    <dbReference type="NCBI Taxonomy" id="765420"/>
    <lineage>
        <taxon>Bacteria</taxon>
        <taxon>Bacillati</taxon>
        <taxon>Chloroflexota</taxon>
        <taxon>Chloroflexia</taxon>
        <taxon>Chloroflexales</taxon>
        <taxon>Chloroflexineae</taxon>
        <taxon>Oscillochloridaceae</taxon>
        <taxon>Oscillochloris</taxon>
    </lineage>
</organism>
<dbReference type="SUPFAM" id="SSF53850">
    <property type="entry name" value="Periplasmic binding protein-like II"/>
    <property type="match status" value="1"/>
</dbReference>
<proteinExistence type="inferred from homology"/>
<comment type="similarity">
    <text evidence="1">Belongs to the bacterial solute-binding protein 5 family.</text>
</comment>
<dbReference type="Gene3D" id="3.40.190.10">
    <property type="entry name" value="Periplasmic binding protein-like II"/>
    <property type="match status" value="1"/>
</dbReference>
<keyword evidence="6" id="KW-1185">Reference proteome</keyword>
<dbReference type="OrthoDB" id="9796817at2"/>
<dbReference type="PIRSF" id="PIRSF002741">
    <property type="entry name" value="MppA"/>
    <property type="match status" value="1"/>
</dbReference>
<comment type="caution">
    <text evidence="5">The sequence shown here is derived from an EMBL/GenBank/DDBJ whole genome shotgun (WGS) entry which is preliminary data.</text>
</comment>
<dbReference type="eggNOG" id="COG0747">
    <property type="taxonomic scope" value="Bacteria"/>
</dbReference>
<reference evidence="5 6" key="1">
    <citation type="journal article" date="2011" name="J. Bacteriol.">
        <title>Draft genome sequence of the anoxygenic filamentous phototrophic bacterium Oscillochloris trichoides subsp. DG-6.</title>
        <authorList>
            <person name="Kuznetsov B.B."/>
            <person name="Ivanovsky R.N."/>
            <person name="Keppen O.I."/>
            <person name="Sukhacheva M.V."/>
            <person name="Bumazhkin B.K."/>
            <person name="Patutina E.O."/>
            <person name="Beletsky A.V."/>
            <person name="Mardanov A.V."/>
            <person name="Baslerov R.V."/>
            <person name="Panteleeva A.N."/>
            <person name="Kolganova T.V."/>
            <person name="Ravin N.V."/>
            <person name="Skryabin K.G."/>
        </authorList>
    </citation>
    <scope>NUCLEOTIDE SEQUENCE [LARGE SCALE GENOMIC DNA]</scope>
    <source>
        <strain evidence="5 6">DG-6</strain>
    </source>
</reference>
<dbReference type="Gene3D" id="3.90.76.10">
    <property type="entry name" value="Dipeptide-binding Protein, Domain 1"/>
    <property type="match status" value="1"/>
</dbReference>
<dbReference type="PANTHER" id="PTHR30290">
    <property type="entry name" value="PERIPLASMIC BINDING COMPONENT OF ABC TRANSPORTER"/>
    <property type="match status" value="1"/>
</dbReference>
<dbReference type="Gene3D" id="3.10.105.10">
    <property type="entry name" value="Dipeptide-binding Protein, Domain 3"/>
    <property type="match status" value="1"/>
</dbReference>
<dbReference type="PROSITE" id="PS51257">
    <property type="entry name" value="PROKAR_LIPOPROTEIN"/>
    <property type="match status" value="1"/>
</dbReference>
<dbReference type="STRING" id="765420.OSCT_2650"/>
<name>E1IH49_9CHLR</name>